<dbReference type="GO" id="GO:0004741">
    <property type="term" value="F:[pyruvate dehydrogenase (acetyl-transferring)]-phosphatase activity"/>
    <property type="evidence" value="ECO:0007669"/>
    <property type="project" value="TreeGrafter"/>
</dbReference>
<feature type="region of interest" description="Disordered" evidence="5">
    <location>
        <begin position="119"/>
        <end position="173"/>
    </location>
</feature>
<keyword evidence="8" id="KW-1185">Reference proteome</keyword>
<evidence type="ECO:0000313" key="7">
    <source>
        <dbReference type="EMBL" id="GIY03252.1"/>
    </source>
</evidence>
<evidence type="ECO:0000313" key="8">
    <source>
        <dbReference type="Proteomes" id="UP001054945"/>
    </source>
</evidence>
<dbReference type="PROSITE" id="PS51746">
    <property type="entry name" value="PPM_2"/>
    <property type="match status" value="1"/>
</dbReference>
<feature type="compositionally biased region" description="Polar residues" evidence="5">
    <location>
        <begin position="150"/>
        <end position="167"/>
    </location>
</feature>
<dbReference type="Proteomes" id="UP001054945">
    <property type="component" value="Unassembled WGS sequence"/>
</dbReference>
<organism evidence="7 8">
    <name type="scientific">Caerostris extrusa</name>
    <name type="common">Bark spider</name>
    <name type="synonym">Caerostris bankana</name>
    <dbReference type="NCBI Taxonomy" id="172846"/>
    <lineage>
        <taxon>Eukaryota</taxon>
        <taxon>Metazoa</taxon>
        <taxon>Ecdysozoa</taxon>
        <taxon>Arthropoda</taxon>
        <taxon>Chelicerata</taxon>
        <taxon>Arachnida</taxon>
        <taxon>Araneae</taxon>
        <taxon>Araneomorphae</taxon>
        <taxon>Entelegynae</taxon>
        <taxon>Araneoidea</taxon>
        <taxon>Araneidae</taxon>
        <taxon>Caerostris</taxon>
    </lineage>
</organism>
<evidence type="ECO:0000256" key="2">
    <source>
        <dbReference type="ARBA" id="ARBA00022801"/>
    </source>
</evidence>
<dbReference type="PANTHER" id="PTHR13832">
    <property type="entry name" value="PROTEIN PHOSPHATASE 2C"/>
    <property type="match status" value="1"/>
</dbReference>
<dbReference type="PROSITE" id="PS01032">
    <property type="entry name" value="PPM_1"/>
    <property type="match status" value="1"/>
</dbReference>
<dbReference type="SMART" id="SM00332">
    <property type="entry name" value="PP2Cc"/>
    <property type="match status" value="1"/>
</dbReference>
<dbReference type="InterPro" id="IPR000222">
    <property type="entry name" value="PP2C_BS"/>
</dbReference>
<keyword evidence="3 4" id="KW-0904">Protein phosphatase</keyword>
<evidence type="ECO:0000256" key="3">
    <source>
        <dbReference type="ARBA" id="ARBA00022912"/>
    </source>
</evidence>
<name>A0AAV4Q4E7_CAEEX</name>
<comment type="caution">
    <text evidence="7">The sequence shown here is derived from an EMBL/GenBank/DDBJ whole genome shotgun (WGS) entry which is preliminary data.</text>
</comment>
<dbReference type="InterPro" id="IPR001932">
    <property type="entry name" value="PPM-type_phosphatase-like_dom"/>
</dbReference>
<comment type="similarity">
    <text evidence="4">Belongs to the PP2C family.</text>
</comment>
<feature type="domain" description="PPM-type phosphatase" evidence="6">
    <location>
        <begin position="164"/>
        <end position="518"/>
    </location>
</feature>
<sequence>MFNRVKNALYNVVGGLDSYPAIKDGEYSDRPPLKFRYTRPTFLQLTSDDEVQVSADHVIRPIIVPRDITKLPWNSGYAEAINAGKSVRNEDQGATMRGVLYTLAAISTKPEIQEPVQIKISPPDPIVPKQNEAKPTTETELNNVADGDDSTNLNNTNVSDDSKFTTPPSTPEPLRKTVLDHTIPWIYFALFDGHAGSGVADKLQEVADLLILPPPQLNLLAKGSHERSAQPAGFLGFSSERDVTADSLITGALESAFWEMDRLIAIDKRHYTMTGGCTALIAVFMFGKLYVANAGDSRAVICRGTKTFPMSNDFTPETERNRIRKLGHLRPELLGGEFTHLEFARRPARKDLGEKILYRDAYMSGWSYKTIAMEDLKFPLIYGEGKRVILATIGVTRGFGDHDLKALNTDIDIKPFLSPEPEVKIFNLLEEELTDGDVLVMGTDGLWDVTTNEKSAEIVQKSLDHFPANDAQRYKYRYTSAAQDLVMHARGKLRERNWRTADNKLATIDDISVFVIPLRPYKEEYLQWEKSMH</sequence>
<reference evidence="7 8" key="1">
    <citation type="submission" date="2021-06" db="EMBL/GenBank/DDBJ databases">
        <title>Caerostris extrusa draft genome.</title>
        <authorList>
            <person name="Kono N."/>
            <person name="Arakawa K."/>
        </authorList>
    </citation>
    <scope>NUCLEOTIDE SEQUENCE [LARGE SCALE GENOMIC DNA]</scope>
</reference>
<dbReference type="SUPFAM" id="SSF81606">
    <property type="entry name" value="PP2C-like"/>
    <property type="match status" value="1"/>
</dbReference>
<evidence type="ECO:0000256" key="4">
    <source>
        <dbReference type="RuleBase" id="RU003465"/>
    </source>
</evidence>
<protein>
    <submittedName>
        <fullName evidence="7">Protein phosphatase 1H</fullName>
    </submittedName>
</protein>
<dbReference type="InterPro" id="IPR015655">
    <property type="entry name" value="PP2C"/>
</dbReference>
<evidence type="ECO:0000259" key="6">
    <source>
        <dbReference type="PROSITE" id="PS51746"/>
    </source>
</evidence>
<dbReference type="Pfam" id="PF00481">
    <property type="entry name" value="PP2C"/>
    <property type="match status" value="2"/>
</dbReference>
<keyword evidence="2 4" id="KW-0378">Hydrolase</keyword>
<dbReference type="GO" id="GO:0046872">
    <property type="term" value="F:metal ion binding"/>
    <property type="evidence" value="ECO:0007669"/>
    <property type="project" value="UniProtKB-KW"/>
</dbReference>
<dbReference type="Gene3D" id="3.60.40.10">
    <property type="entry name" value="PPM-type phosphatase domain"/>
    <property type="match status" value="1"/>
</dbReference>
<dbReference type="EMBL" id="BPLR01005559">
    <property type="protein sequence ID" value="GIY03252.1"/>
    <property type="molecule type" value="Genomic_DNA"/>
</dbReference>
<keyword evidence="1" id="KW-0479">Metal-binding</keyword>
<dbReference type="InterPro" id="IPR036457">
    <property type="entry name" value="PPM-type-like_dom_sf"/>
</dbReference>
<dbReference type="CDD" id="cd00143">
    <property type="entry name" value="PP2Cc"/>
    <property type="match status" value="1"/>
</dbReference>
<dbReference type="GO" id="GO:0005739">
    <property type="term" value="C:mitochondrion"/>
    <property type="evidence" value="ECO:0007669"/>
    <property type="project" value="TreeGrafter"/>
</dbReference>
<accession>A0AAV4Q4E7</accession>
<gene>
    <name evidence="7" type="primary">ppm1h</name>
    <name evidence="7" type="ORF">CEXT_121171</name>
</gene>
<dbReference type="PANTHER" id="PTHR13832:SF354">
    <property type="entry name" value="GM14138P"/>
    <property type="match status" value="1"/>
</dbReference>
<proteinExistence type="inferred from homology"/>
<evidence type="ECO:0000256" key="5">
    <source>
        <dbReference type="SAM" id="MobiDB-lite"/>
    </source>
</evidence>
<evidence type="ECO:0000256" key="1">
    <source>
        <dbReference type="ARBA" id="ARBA00022723"/>
    </source>
</evidence>
<dbReference type="AlphaFoldDB" id="A0AAV4Q4E7"/>